<gene>
    <name evidence="3" type="ORF">H4K34_05195</name>
</gene>
<dbReference type="KEGG" id="chyd:H4K34_05195"/>
<dbReference type="Gene3D" id="4.10.1080.10">
    <property type="entry name" value="TSP type-3 repeat"/>
    <property type="match status" value="1"/>
</dbReference>
<feature type="transmembrane region" description="Helical" evidence="2">
    <location>
        <begin position="340"/>
        <end position="357"/>
    </location>
</feature>
<evidence type="ECO:0000313" key="3">
    <source>
        <dbReference type="EMBL" id="QNR25237.1"/>
    </source>
</evidence>
<dbReference type="RefSeq" id="WP_210759764.1">
    <property type="nucleotide sequence ID" value="NZ_CP060139.1"/>
</dbReference>
<dbReference type="AlphaFoldDB" id="A0A7H0VHN9"/>
<keyword evidence="2" id="KW-1133">Transmembrane helix</keyword>
<reference evidence="3 4" key="1">
    <citation type="submission" date="2020-08" db="EMBL/GenBank/DDBJ databases">
        <title>Croceimicrobium hydrocarbonivorans gen. nov., sp. nov., a novel marine bacterium isolated from a bacterial consortium that degrades polyethylene terephthalate.</title>
        <authorList>
            <person name="Liu R."/>
        </authorList>
    </citation>
    <scope>NUCLEOTIDE SEQUENCE [LARGE SCALE GENOMIC DNA]</scope>
    <source>
        <strain evidence="3 4">A20-9</strain>
    </source>
</reference>
<evidence type="ECO:0000256" key="1">
    <source>
        <dbReference type="SAM" id="MobiDB-lite"/>
    </source>
</evidence>
<keyword evidence="2" id="KW-0812">Transmembrane</keyword>
<evidence type="ECO:0000313" key="4">
    <source>
        <dbReference type="Proteomes" id="UP000516305"/>
    </source>
</evidence>
<dbReference type="EMBL" id="CP060139">
    <property type="protein sequence ID" value="QNR25237.1"/>
    <property type="molecule type" value="Genomic_DNA"/>
</dbReference>
<keyword evidence="2" id="KW-0472">Membrane</keyword>
<dbReference type="InterPro" id="IPR028974">
    <property type="entry name" value="TSP_type-3_rpt"/>
</dbReference>
<name>A0A7H0VHN9_9FLAO</name>
<dbReference type="Proteomes" id="UP000516305">
    <property type="component" value="Chromosome"/>
</dbReference>
<keyword evidence="4" id="KW-1185">Reference proteome</keyword>
<feature type="region of interest" description="Disordered" evidence="1">
    <location>
        <begin position="51"/>
        <end position="119"/>
    </location>
</feature>
<dbReference type="SUPFAM" id="SSF103647">
    <property type="entry name" value="TSP type-3 repeat"/>
    <property type="match status" value="1"/>
</dbReference>
<evidence type="ECO:0000256" key="2">
    <source>
        <dbReference type="SAM" id="Phobius"/>
    </source>
</evidence>
<accession>A0A7H0VHN9</accession>
<dbReference type="PROSITE" id="PS51257">
    <property type="entry name" value="PROKAR_LIPOPROTEIN"/>
    <property type="match status" value="1"/>
</dbReference>
<proteinExistence type="predicted"/>
<organism evidence="3 4">
    <name type="scientific">Croceimicrobium hydrocarbonivorans</name>
    <dbReference type="NCBI Taxonomy" id="2761580"/>
    <lineage>
        <taxon>Bacteria</taxon>
        <taxon>Pseudomonadati</taxon>
        <taxon>Bacteroidota</taxon>
        <taxon>Flavobacteriia</taxon>
        <taxon>Flavobacteriales</taxon>
        <taxon>Owenweeksiaceae</taxon>
        <taxon>Croceimicrobium</taxon>
    </lineage>
</organism>
<dbReference type="GO" id="GO:0005509">
    <property type="term" value="F:calcium ion binding"/>
    <property type="evidence" value="ECO:0007669"/>
    <property type="project" value="InterPro"/>
</dbReference>
<feature type="compositionally biased region" description="Acidic residues" evidence="1">
    <location>
        <begin position="81"/>
        <end position="94"/>
    </location>
</feature>
<protein>
    <submittedName>
        <fullName evidence="3">Thrombospondin type 3 repeat-containing protein</fullName>
    </submittedName>
</protein>
<sequence length="368" mass="41215">MKFHFPAIKVFWLFLFSLFILSACVSKKKYTDVQNQNEALELRIEQLTADEDGDGVSDYFDREPGTPEGVRVDGSGQSLDSDGDGIPDYMDEEPNTPRGAQVSENGKAIDSDGDGVPDVQDLSPNTPKGAYVDNNGRPILAGSSGGGIKPPKAVPEVQPISRVVHDTVQDKEAFLLNSTGRLFISCPAEMKEETEYIVRISIADILNNPQAKQHFLSKINEVQEDLGEEPFTEQDLRDEKINLSDYMSVDIEPNDKFAVSLLNKPLVKQILPTENPEWRWKVKPLSGWGGQDAYLTIVVKTLDDATHLISQSEERFKVKINFKTSYIQDLWLALKADPKWLFTAILIPIVTFFAGIWKERRKAKKSNP</sequence>